<dbReference type="EMBL" id="JAYMYQ010000005">
    <property type="protein sequence ID" value="KAK7329845.1"/>
    <property type="molecule type" value="Genomic_DNA"/>
</dbReference>
<keyword evidence="2" id="KW-1185">Reference proteome</keyword>
<protein>
    <submittedName>
        <fullName evidence="1">Uncharacterized protein</fullName>
    </submittedName>
</protein>
<proteinExistence type="predicted"/>
<evidence type="ECO:0000313" key="2">
    <source>
        <dbReference type="Proteomes" id="UP001367508"/>
    </source>
</evidence>
<reference evidence="1 2" key="1">
    <citation type="submission" date="2024-01" db="EMBL/GenBank/DDBJ databases">
        <title>The genomes of 5 underutilized Papilionoideae crops provide insights into root nodulation and disease resistanc.</title>
        <authorList>
            <person name="Jiang F."/>
        </authorList>
    </citation>
    <scope>NUCLEOTIDE SEQUENCE [LARGE SCALE GENOMIC DNA]</scope>
    <source>
        <strain evidence="1">LVBAO_FW01</strain>
        <tissue evidence="1">Leaves</tissue>
    </source>
</reference>
<sequence length="100" mass="11307">MVGVVTCEMVERQINEKKLTRETLVLSFSGDPQKSDTLDLELILEAESDAETVGLNFMHLLPCFTAEPSLSCRTQIVLNVRTLLKVLQFCRYSSSTLWPK</sequence>
<evidence type="ECO:0000313" key="1">
    <source>
        <dbReference type="EMBL" id="KAK7329845.1"/>
    </source>
</evidence>
<name>A0AAN9L5G3_CANGL</name>
<dbReference type="AlphaFoldDB" id="A0AAN9L5G3"/>
<dbReference type="Proteomes" id="UP001367508">
    <property type="component" value="Unassembled WGS sequence"/>
</dbReference>
<accession>A0AAN9L5G3</accession>
<gene>
    <name evidence="1" type="ORF">VNO77_24026</name>
</gene>
<organism evidence="1 2">
    <name type="scientific">Canavalia gladiata</name>
    <name type="common">Sword bean</name>
    <name type="synonym">Dolichos gladiatus</name>
    <dbReference type="NCBI Taxonomy" id="3824"/>
    <lineage>
        <taxon>Eukaryota</taxon>
        <taxon>Viridiplantae</taxon>
        <taxon>Streptophyta</taxon>
        <taxon>Embryophyta</taxon>
        <taxon>Tracheophyta</taxon>
        <taxon>Spermatophyta</taxon>
        <taxon>Magnoliopsida</taxon>
        <taxon>eudicotyledons</taxon>
        <taxon>Gunneridae</taxon>
        <taxon>Pentapetalae</taxon>
        <taxon>rosids</taxon>
        <taxon>fabids</taxon>
        <taxon>Fabales</taxon>
        <taxon>Fabaceae</taxon>
        <taxon>Papilionoideae</taxon>
        <taxon>50 kb inversion clade</taxon>
        <taxon>NPAAA clade</taxon>
        <taxon>indigoferoid/millettioid clade</taxon>
        <taxon>Phaseoleae</taxon>
        <taxon>Canavalia</taxon>
    </lineage>
</organism>
<comment type="caution">
    <text evidence="1">The sequence shown here is derived from an EMBL/GenBank/DDBJ whole genome shotgun (WGS) entry which is preliminary data.</text>
</comment>